<dbReference type="Proteomes" id="UP000248975">
    <property type="component" value="Unassembled WGS sequence"/>
</dbReference>
<dbReference type="PANTHER" id="PTHR38468:SF1">
    <property type="entry name" value="SLL0939 PROTEIN"/>
    <property type="match status" value="1"/>
</dbReference>
<keyword evidence="1" id="KW-0812">Transmembrane</keyword>
<name>A0A2W5UT10_CERSP</name>
<dbReference type="EMBL" id="QFQS01000001">
    <property type="protein sequence ID" value="PZR00891.1"/>
    <property type="molecule type" value="Genomic_DNA"/>
</dbReference>
<evidence type="ECO:0008006" key="4">
    <source>
        <dbReference type="Google" id="ProtNLM"/>
    </source>
</evidence>
<feature type="transmembrane region" description="Helical" evidence="1">
    <location>
        <begin position="101"/>
        <end position="119"/>
    </location>
</feature>
<organism evidence="2 3">
    <name type="scientific">Cereibacter sphaeroides</name>
    <name type="common">Rhodobacter sphaeroides</name>
    <dbReference type="NCBI Taxonomy" id="1063"/>
    <lineage>
        <taxon>Bacteria</taxon>
        <taxon>Pseudomonadati</taxon>
        <taxon>Pseudomonadota</taxon>
        <taxon>Alphaproteobacteria</taxon>
        <taxon>Rhodobacterales</taxon>
        <taxon>Paracoccaceae</taxon>
        <taxon>Cereibacter</taxon>
    </lineage>
</organism>
<dbReference type="AlphaFoldDB" id="A0A2W5UT10"/>
<dbReference type="PANTHER" id="PTHR38468">
    <property type="entry name" value="SLL0939 PROTEIN"/>
    <property type="match status" value="1"/>
</dbReference>
<evidence type="ECO:0000313" key="2">
    <source>
        <dbReference type="EMBL" id="PZR00891.1"/>
    </source>
</evidence>
<dbReference type="InterPro" id="IPR012427">
    <property type="entry name" value="DUF1622"/>
</dbReference>
<accession>A0A2W5UT10</accession>
<dbReference type="Pfam" id="PF07784">
    <property type="entry name" value="DUF1622"/>
    <property type="match status" value="1"/>
</dbReference>
<protein>
    <recommendedName>
        <fullName evidence="4">DUF1622 domain-containing protein</fullName>
    </recommendedName>
</protein>
<keyword evidence="1" id="KW-1133">Transmembrane helix</keyword>
<evidence type="ECO:0000313" key="3">
    <source>
        <dbReference type="Proteomes" id="UP000248975"/>
    </source>
</evidence>
<sequence>MTVNDLIGHGRESLLDARFPGLVEVLGWVEAGIDLLAIAIMLIGVGRFVMDFAATLSVGEARGAGIDKARVDLGRYILAGLELLIVSDIMSTALSLQMADLVFLGLLVVIRSVISYFLGREIEGLQREVRGPDIDPESHRG</sequence>
<evidence type="ECO:0000256" key="1">
    <source>
        <dbReference type="SAM" id="Phobius"/>
    </source>
</evidence>
<comment type="caution">
    <text evidence="2">The sequence shown here is derived from an EMBL/GenBank/DDBJ whole genome shotgun (WGS) entry which is preliminary data.</text>
</comment>
<reference evidence="2 3" key="1">
    <citation type="submission" date="2017-08" db="EMBL/GenBank/DDBJ databases">
        <title>Infants hospitalized years apart are colonized by the same room-sourced microbial strains.</title>
        <authorList>
            <person name="Brooks B."/>
            <person name="Olm M.R."/>
            <person name="Firek B.A."/>
            <person name="Baker R."/>
            <person name="Thomas B.C."/>
            <person name="Morowitz M.J."/>
            <person name="Banfield J.F."/>
        </authorList>
    </citation>
    <scope>NUCLEOTIDE SEQUENCE [LARGE SCALE GENOMIC DNA]</scope>
    <source>
        <strain evidence="2">S2_003_000_R2_11</strain>
    </source>
</reference>
<keyword evidence="1" id="KW-0472">Membrane</keyword>
<proteinExistence type="predicted"/>
<gene>
    <name evidence="2" type="ORF">DI533_00665</name>
</gene>